<keyword evidence="2" id="KW-0614">Plasmid</keyword>
<dbReference type="EMBL" id="MT929285">
    <property type="protein sequence ID" value="QNT36487.1"/>
    <property type="molecule type" value="Genomic_DNA"/>
</dbReference>
<geneLocation type="plasmid" evidence="3">
    <name>pMCR_915_E1</name>
</geneLocation>
<keyword evidence="1" id="KW-0175">Coiled coil</keyword>
<name>A0A7H1KQK3_ECOLX</name>
<dbReference type="InterPro" id="IPR045809">
    <property type="entry name" value="MobI"/>
</dbReference>
<sequence length="181" mass="21340">MFVKKNGNFLRYSNFTSGGVMSNSNLISSIELTRKNLRAQIEGLRVEAEDLITKYWIKWKERNHQEINLTRHSKVPKREYLGSYAPKVELIGNARKVTITWHQFSPYKTRAPSHMSKRVQPMKSGKYSKNCFVNHASWEYEMISETEALLEPYREMLELYHSAYIELGRKIRQYSKTKVAQ</sequence>
<geneLocation type="plasmid" evidence="6">
    <name>pMCR_170_D1</name>
</geneLocation>
<evidence type="ECO:0000313" key="3">
    <source>
        <dbReference type="EMBL" id="QNT36487.1"/>
    </source>
</evidence>
<geneLocation type="plasmid" evidence="2">
    <name>pMCR_915_C1</name>
</geneLocation>
<reference evidence="2" key="1">
    <citation type="submission" date="2020-08" db="EMBL/GenBank/DDBJ databases">
        <title>Characterization of the complete nucleotide sequences of mcr-1-encoding plasmids from Enterobacteriaceae isolates in retailed raw meat products from the Czech Republic.</title>
        <authorList>
            <person name="Zelendova M."/>
            <person name="Papagiannitsis C.C."/>
            <person name="Valcek A."/>
            <person name="Medvecky M."/>
            <person name="Bitar I."/>
            <person name="Hrabak J."/>
            <person name="Gelbicova T."/>
            <person name="Barakova A."/>
            <person name="Kutilova I."/>
            <person name="Karpiskova R."/>
            <person name="Dolejska M."/>
        </authorList>
    </citation>
    <scope>NUCLEOTIDE SEQUENCE</scope>
    <source>
        <strain evidence="4">1085_17_C1</strain>
        <strain evidence="5">1139_17_D1</strain>
        <strain evidence="6">170_17_D1</strain>
        <strain evidence="2">915_17_C1</strain>
        <strain evidence="3">915_17_E1</strain>
        <plasmid evidence="4">pMCR_1085_C1</plasmid>
        <plasmid evidence="5">pMCR_1139_D1</plasmid>
        <plasmid evidence="6">pMCR_170_D1</plasmid>
        <plasmid evidence="2">pMCR_915_C1</plasmid>
        <plasmid evidence="3">pMCR_915_E1</plasmid>
    </source>
</reference>
<evidence type="ECO:0000313" key="4">
    <source>
        <dbReference type="EMBL" id="QNT36747.1"/>
    </source>
</evidence>
<dbReference type="EMBL" id="MT929288">
    <property type="protein sequence ID" value="QNT37414.1"/>
    <property type="molecule type" value="Genomic_DNA"/>
</dbReference>
<dbReference type="EMBL" id="MT929284">
    <property type="protein sequence ID" value="QNT36217.1"/>
    <property type="molecule type" value="Genomic_DNA"/>
</dbReference>
<geneLocation type="plasmid" evidence="4">
    <name>pMCR_1085_C1</name>
</geneLocation>
<evidence type="ECO:0000313" key="5">
    <source>
        <dbReference type="EMBL" id="QNT37023.1"/>
    </source>
</evidence>
<dbReference type="EMBL" id="MT929286">
    <property type="protein sequence ID" value="QNT36747.1"/>
    <property type="molecule type" value="Genomic_DNA"/>
</dbReference>
<evidence type="ECO:0000256" key="1">
    <source>
        <dbReference type="SAM" id="Coils"/>
    </source>
</evidence>
<protein>
    <submittedName>
        <fullName evidence="2">TraH</fullName>
    </submittedName>
</protein>
<dbReference type="AlphaFoldDB" id="A0A7H1KQK3"/>
<dbReference type="EMBL" id="MT929287">
    <property type="protein sequence ID" value="QNT37023.1"/>
    <property type="molecule type" value="Genomic_DNA"/>
</dbReference>
<evidence type="ECO:0000313" key="2">
    <source>
        <dbReference type="EMBL" id="QNT36217.1"/>
    </source>
</evidence>
<feature type="coiled-coil region" evidence="1">
    <location>
        <begin position="27"/>
        <end position="54"/>
    </location>
</feature>
<evidence type="ECO:0000313" key="6">
    <source>
        <dbReference type="EMBL" id="QNT37414.1"/>
    </source>
</evidence>
<dbReference type="Pfam" id="PF19456">
    <property type="entry name" value="MobI"/>
    <property type="match status" value="1"/>
</dbReference>
<proteinExistence type="predicted"/>
<accession>A0A7H1KQK3</accession>
<geneLocation type="plasmid" evidence="5">
    <name>pMCR_1139_D1</name>
</geneLocation>
<organism evidence="2">
    <name type="scientific">Escherichia coli</name>
    <dbReference type="NCBI Taxonomy" id="562"/>
    <lineage>
        <taxon>Bacteria</taxon>
        <taxon>Pseudomonadati</taxon>
        <taxon>Pseudomonadota</taxon>
        <taxon>Gammaproteobacteria</taxon>
        <taxon>Enterobacterales</taxon>
        <taxon>Enterobacteriaceae</taxon>
        <taxon>Escherichia</taxon>
    </lineage>
</organism>